<sequence>MTLSLADLAGADLGEHTATYDDTSVILYALAVGAAPEDLDLVYERDLRTLPTYACALGLWAVEAAGRLGAYDPQRSLHGSQRLVVHKPLPTSGSIVMSGRVANVYDKGKASIVEIEATSEFFTATYNIFLPGQGGWGGARGPSSSTAERPEPTHSTEFQTSLNLAVLYRLTGDRHPVHIDPAVAEANGFDRPILHGLCTLGIAAREIAEQVGAHPADLQELDVRLSAPVLPGQKLHISSASQEGRVYFEGTAGETGVLSGGTATFHTTMKGTNNV</sequence>
<feature type="region of interest" description="Disordered" evidence="2">
    <location>
        <begin position="137"/>
        <end position="156"/>
    </location>
</feature>
<comment type="similarity">
    <text evidence="1">Belongs to the enoyl-CoA hydratase/isomerase family.</text>
</comment>
<dbReference type="PANTHER" id="PTHR13078:SF56">
    <property type="entry name" value="PEROXISOMAL MULTIFUNCTIONAL ENZYME TYPE 2"/>
    <property type="match status" value="1"/>
</dbReference>
<dbReference type="PANTHER" id="PTHR13078">
    <property type="entry name" value="PEROXISOMAL MULTIFUNCTIONAL ENZYME TYPE 2-RELATED"/>
    <property type="match status" value="1"/>
</dbReference>
<keyword evidence="6" id="KW-1185">Reference proteome</keyword>
<dbReference type="Pfam" id="PF22622">
    <property type="entry name" value="MFE-2_hydrat-2_N"/>
    <property type="match status" value="1"/>
</dbReference>
<evidence type="ECO:0000259" key="4">
    <source>
        <dbReference type="Pfam" id="PF22622"/>
    </source>
</evidence>
<name>A0ABU1UDR7_9MICC</name>
<protein>
    <submittedName>
        <fullName evidence="5">Acyl dehydratase</fullName>
    </submittedName>
</protein>
<dbReference type="EMBL" id="JAVDVQ010000010">
    <property type="protein sequence ID" value="MDR7083352.1"/>
    <property type="molecule type" value="Genomic_DNA"/>
</dbReference>
<dbReference type="InterPro" id="IPR002539">
    <property type="entry name" value="MaoC-like_dom"/>
</dbReference>
<dbReference type="InterPro" id="IPR029069">
    <property type="entry name" value="HotDog_dom_sf"/>
</dbReference>
<gene>
    <name evidence="5" type="ORF">J2X01_002646</name>
</gene>
<dbReference type="SUPFAM" id="SSF54637">
    <property type="entry name" value="Thioesterase/thiol ester dehydrase-isomerase"/>
    <property type="match status" value="2"/>
</dbReference>
<evidence type="ECO:0000256" key="2">
    <source>
        <dbReference type="SAM" id="MobiDB-lite"/>
    </source>
</evidence>
<proteinExistence type="inferred from homology"/>
<accession>A0ABU1UDR7</accession>
<reference evidence="5 6" key="1">
    <citation type="submission" date="2023-07" db="EMBL/GenBank/DDBJ databases">
        <title>Sorghum-associated microbial communities from plants grown in Nebraska, USA.</title>
        <authorList>
            <person name="Schachtman D."/>
        </authorList>
    </citation>
    <scope>NUCLEOTIDE SEQUENCE [LARGE SCALE GENOMIC DNA]</scope>
    <source>
        <strain evidence="5 6">BE167</strain>
    </source>
</reference>
<organism evidence="5 6">
    <name type="scientific">Arthrobacter ginsengisoli</name>
    <dbReference type="NCBI Taxonomy" id="1356565"/>
    <lineage>
        <taxon>Bacteria</taxon>
        <taxon>Bacillati</taxon>
        <taxon>Actinomycetota</taxon>
        <taxon>Actinomycetes</taxon>
        <taxon>Micrococcales</taxon>
        <taxon>Micrococcaceae</taxon>
        <taxon>Arthrobacter</taxon>
    </lineage>
</organism>
<dbReference type="InterPro" id="IPR054357">
    <property type="entry name" value="MFE-2_N"/>
</dbReference>
<dbReference type="Proteomes" id="UP001252243">
    <property type="component" value="Unassembled WGS sequence"/>
</dbReference>
<dbReference type="Gene3D" id="3.10.129.10">
    <property type="entry name" value="Hotdog Thioesterase"/>
    <property type="match status" value="1"/>
</dbReference>
<evidence type="ECO:0000313" key="5">
    <source>
        <dbReference type="EMBL" id="MDR7083352.1"/>
    </source>
</evidence>
<evidence type="ECO:0000256" key="1">
    <source>
        <dbReference type="ARBA" id="ARBA00005254"/>
    </source>
</evidence>
<evidence type="ECO:0000259" key="3">
    <source>
        <dbReference type="Pfam" id="PF01575"/>
    </source>
</evidence>
<feature type="domain" description="MaoC-like" evidence="3">
    <location>
        <begin position="152"/>
        <end position="257"/>
    </location>
</feature>
<comment type="caution">
    <text evidence="5">The sequence shown here is derived from an EMBL/GenBank/DDBJ whole genome shotgun (WGS) entry which is preliminary data.</text>
</comment>
<dbReference type="RefSeq" id="WP_310057898.1">
    <property type="nucleotide sequence ID" value="NZ_JAVDVQ010000010.1"/>
</dbReference>
<dbReference type="Pfam" id="PF01575">
    <property type="entry name" value="MaoC_dehydratas"/>
    <property type="match status" value="1"/>
</dbReference>
<feature type="domain" description="Peroxisomal multifunctional enzyme type 2-like N-terminal" evidence="4">
    <location>
        <begin position="19"/>
        <end position="119"/>
    </location>
</feature>
<evidence type="ECO:0000313" key="6">
    <source>
        <dbReference type="Proteomes" id="UP001252243"/>
    </source>
</evidence>